<dbReference type="InParanoid" id="A0A0C3DR89"/>
<keyword evidence="2" id="KW-1185">Reference proteome</keyword>
<accession>A0A0C3DR89</accession>
<reference evidence="1 2" key="1">
    <citation type="submission" date="2014-04" db="EMBL/GenBank/DDBJ databases">
        <authorList>
            <consortium name="DOE Joint Genome Institute"/>
            <person name="Kuo A."/>
            <person name="Kohler A."/>
            <person name="Nagy L.G."/>
            <person name="Floudas D."/>
            <person name="Copeland A."/>
            <person name="Barry K.W."/>
            <person name="Cichocki N."/>
            <person name="Veneault-Fourrey C."/>
            <person name="LaButti K."/>
            <person name="Lindquist E.A."/>
            <person name="Lipzen A."/>
            <person name="Lundell T."/>
            <person name="Morin E."/>
            <person name="Murat C."/>
            <person name="Sun H."/>
            <person name="Tunlid A."/>
            <person name="Henrissat B."/>
            <person name="Grigoriev I.V."/>
            <person name="Hibbett D.S."/>
            <person name="Martin F."/>
            <person name="Nordberg H.P."/>
            <person name="Cantor M.N."/>
            <person name="Hua S.X."/>
        </authorList>
    </citation>
    <scope>NUCLEOTIDE SEQUENCE [LARGE SCALE GENOMIC DNA]</scope>
    <source>
        <strain evidence="1 2">Foug A</strain>
    </source>
</reference>
<organism evidence="1 2">
    <name type="scientific">Scleroderma citrinum Foug A</name>
    <dbReference type="NCBI Taxonomy" id="1036808"/>
    <lineage>
        <taxon>Eukaryota</taxon>
        <taxon>Fungi</taxon>
        <taxon>Dikarya</taxon>
        <taxon>Basidiomycota</taxon>
        <taxon>Agaricomycotina</taxon>
        <taxon>Agaricomycetes</taxon>
        <taxon>Agaricomycetidae</taxon>
        <taxon>Boletales</taxon>
        <taxon>Sclerodermatineae</taxon>
        <taxon>Sclerodermataceae</taxon>
        <taxon>Scleroderma</taxon>
    </lineage>
</organism>
<dbReference type="Proteomes" id="UP000053989">
    <property type="component" value="Unassembled WGS sequence"/>
</dbReference>
<evidence type="ECO:0000313" key="1">
    <source>
        <dbReference type="EMBL" id="KIM63160.1"/>
    </source>
</evidence>
<name>A0A0C3DR89_9AGAM</name>
<sequence>MRHCSEDSELVLGCVEDGVWTEIIQDVMSSQPHALPSYGHMTPRLGTIVCIKI</sequence>
<evidence type="ECO:0000313" key="2">
    <source>
        <dbReference type="Proteomes" id="UP000053989"/>
    </source>
</evidence>
<reference evidence="2" key="2">
    <citation type="submission" date="2015-01" db="EMBL/GenBank/DDBJ databases">
        <title>Evolutionary Origins and Diversification of the Mycorrhizal Mutualists.</title>
        <authorList>
            <consortium name="DOE Joint Genome Institute"/>
            <consortium name="Mycorrhizal Genomics Consortium"/>
            <person name="Kohler A."/>
            <person name="Kuo A."/>
            <person name="Nagy L.G."/>
            <person name="Floudas D."/>
            <person name="Copeland A."/>
            <person name="Barry K.W."/>
            <person name="Cichocki N."/>
            <person name="Veneault-Fourrey C."/>
            <person name="LaButti K."/>
            <person name="Lindquist E.A."/>
            <person name="Lipzen A."/>
            <person name="Lundell T."/>
            <person name="Morin E."/>
            <person name="Murat C."/>
            <person name="Riley R."/>
            <person name="Ohm R."/>
            <person name="Sun H."/>
            <person name="Tunlid A."/>
            <person name="Henrissat B."/>
            <person name="Grigoriev I.V."/>
            <person name="Hibbett D.S."/>
            <person name="Martin F."/>
        </authorList>
    </citation>
    <scope>NUCLEOTIDE SEQUENCE [LARGE SCALE GENOMIC DNA]</scope>
    <source>
        <strain evidence="2">Foug A</strain>
    </source>
</reference>
<dbReference type="AlphaFoldDB" id="A0A0C3DR89"/>
<gene>
    <name evidence="1" type="ORF">SCLCIDRAFT_769892</name>
</gene>
<proteinExistence type="predicted"/>
<dbReference type="HOGENOM" id="CLU_3070046_0_0_1"/>
<dbReference type="EMBL" id="KN822037">
    <property type="protein sequence ID" value="KIM63160.1"/>
    <property type="molecule type" value="Genomic_DNA"/>
</dbReference>
<protein>
    <submittedName>
        <fullName evidence="1">Uncharacterized protein</fullName>
    </submittedName>
</protein>